<dbReference type="SUPFAM" id="SSF53474">
    <property type="entry name" value="alpha/beta-Hydrolases"/>
    <property type="match status" value="1"/>
</dbReference>
<dbReference type="Proteomes" id="UP000050898">
    <property type="component" value="Unassembled WGS sequence"/>
</dbReference>
<evidence type="ECO:0000313" key="3">
    <source>
        <dbReference type="EMBL" id="KRN10481.1"/>
    </source>
</evidence>
<dbReference type="InterPro" id="IPR013094">
    <property type="entry name" value="AB_hydrolase_3"/>
</dbReference>
<keyword evidence="4" id="KW-1185">Reference proteome</keyword>
<sequence>MNFLGDEIVSMKKVLLTTLAASAAYLKYQSVRQKRSVQSLMVEQGLKSFLHGRDPRKALNFARFNHVNSGTYSIPNKVQNYLDFKWLDIEMQVLKRDSIVTPEKKVIFYLHGGSYWYQPFDLQYRFIARLADRVGASVVMPIYPKAPAHDANDALSMVMKSYQELLATNGVEAENIILFGDSAGGGLAVSLVEQLRNAQIDLPKQVILLSPWLDVSLENSEIKKIAKKDPLLKLEELRFEGEYYAGSESLKNPIVSPIYGDLADLPPITIFGGTNDILYPDMKLFTEKAKQNVRLITYEGMFHVFPFFPLPESKRAYEQILDIIVSL</sequence>
<dbReference type="Pfam" id="PF07859">
    <property type="entry name" value="Abhydrolase_3"/>
    <property type="match status" value="1"/>
</dbReference>
<dbReference type="PATRIC" id="fig|1046596.6.peg.2564"/>
<dbReference type="EMBL" id="AYYH01000009">
    <property type="protein sequence ID" value="KRN10481.1"/>
    <property type="molecule type" value="Genomic_DNA"/>
</dbReference>
<proteinExistence type="predicted"/>
<comment type="caution">
    <text evidence="3">The sequence shown here is derived from an EMBL/GenBank/DDBJ whole genome shotgun (WGS) entry which is preliminary data.</text>
</comment>
<dbReference type="PANTHER" id="PTHR48081:SF8">
    <property type="entry name" value="ALPHA_BETA HYDROLASE FOLD-3 DOMAIN-CONTAINING PROTEIN-RELATED"/>
    <property type="match status" value="1"/>
</dbReference>
<dbReference type="InterPro" id="IPR050300">
    <property type="entry name" value="GDXG_lipolytic_enzyme"/>
</dbReference>
<reference evidence="3 4" key="1">
    <citation type="journal article" date="2015" name="Genome Announc.">
        <title>Expanding the biotechnology potential of lactobacilli through comparative genomics of 213 strains and associated genera.</title>
        <authorList>
            <person name="Sun Z."/>
            <person name="Harris H.M."/>
            <person name="McCann A."/>
            <person name="Guo C."/>
            <person name="Argimon S."/>
            <person name="Zhang W."/>
            <person name="Yang X."/>
            <person name="Jeffery I.B."/>
            <person name="Cooney J.C."/>
            <person name="Kagawa T.F."/>
            <person name="Liu W."/>
            <person name="Song Y."/>
            <person name="Salvetti E."/>
            <person name="Wrobel A."/>
            <person name="Rasinkangas P."/>
            <person name="Parkhill J."/>
            <person name="Rea M.C."/>
            <person name="O'Sullivan O."/>
            <person name="Ritari J."/>
            <person name="Douillard F.P."/>
            <person name="Paul Ross R."/>
            <person name="Yang R."/>
            <person name="Briner A.E."/>
            <person name="Felis G.E."/>
            <person name="de Vos W.M."/>
            <person name="Barrangou R."/>
            <person name="Klaenhammer T.R."/>
            <person name="Caufield P.W."/>
            <person name="Cui Y."/>
            <person name="Zhang H."/>
            <person name="O'Toole P.W."/>
        </authorList>
    </citation>
    <scope>NUCLEOTIDE SEQUENCE [LARGE SCALE GENOMIC DNA]</scope>
    <source>
        <strain evidence="3 4">DSM 20444</strain>
    </source>
</reference>
<evidence type="ECO:0000313" key="4">
    <source>
        <dbReference type="Proteomes" id="UP000050898"/>
    </source>
</evidence>
<evidence type="ECO:0000259" key="2">
    <source>
        <dbReference type="Pfam" id="PF07859"/>
    </source>
</evidence>
<dbReference type="PANTHER" id="PTHR48081">
    <property type="entry name" value="AB HYDROLASE SUPERFAMILY PROTEIN C4A8.06C"/>
    <property type="match status" value="1"/>
</dbReference>
<dbReference type="AlphaFoldDB" id="A0A0R2E2E0"/>
<dbReference type="Gene3D" id="3.40.50.1820">
    <property type="entry name" value="alpha/beta hydrolase"/>
    <property type="match status" value="1"/>
</dbReference>
<organism evidence="3 4">
    <name type="scientific">Liquorilactobacillus mali KCTC 3596 = DSM 20444</name>
    <dbReference type="NCBI Taxonomy" id="1046596"/>
    <lineage>
        <taxon>Bacteria</taxon>
        <taxon>Bacillati</taxon>
        <taxon>Bacillota</taxon>
        <taxon>Bacilli</taxon>
        <taxon>Lactobacillales</taxon>
        <taxon>Lactobacillaceae</taxon>
        <taxon>Liquorilactobacillus</taxon>
    </lineage>
</organism>
<keyword evidence="1" id="KW-0378">Hydrolase</keyword>
<name>A0A0R2E2E0_9LACO</name>
<dbReference type="GO" id="GO:0016787">
    <property type="term" value="F:hydrolase activity"/>
    <property type="evidence" value="ECO:0007669"/>
    <property type="project" value="UniProtKB-KW"/>
</dbReference>
<accession>A0A0R2E2E0</accession>
<dbReference type="InterPro" id="IPR029058">
    <property type="entry name" value="AB_hydrolase_fold"/>
</dbReference>
<feature type="domain" description="Alpha/beta hydrolase fold-3" evidence="2">
    <location>
        <begin position="107"/>
        <end position="305"/>
    </location>
</feature>
<gene>
    <name evidence="3" type="ORF">FD00_GL002437</name>
</gene>
<protein>
    <recommendedName>
        <fullName evidence="2">Alpha/beta hydrolase fold-3 domain-containing protein</fullName>
    </recommendedName>
</protein>
<evidence type="ECO:0000256" key="1">
    <source>
        <dbReference type="ARBA" id="ARBA00022801"/>
    </source>
</evidence>